<dbReference type="Proteomes" id="UP000694680">
    <property type="component" value="Chromosome 16"/>
</dbReference>
<evidence type="ECO:0000256" key="1">
    <source>
        <dbReference type="SAM" id="Phobius"/>
    </source>
</evidence>
<keyword evidence="1" id="KW-0812">Transmembrane</keyword>
<sequence length="474" mass="53625">MIENLIKIILIVVFTLNVLTTANEKVIYAQVGESVSLKPPEDIKNKYTYWYFGKDNGLQLAWLNPFGGRKVTQVEPWNRKLSLSTHALTVTNFQEEFFGEFFCKVTLNGEIVSSSTKYKLIKLSVIATPTSLLLLPGESLSLGCDVGTPQNENIHWINPQKEREHKNHETVSKVATSEDHGLWTCVVENEARAQVFITVIDLFFDPPRQYTSTNSPLSIPCSLRANITWEQVKEKGAQKIQWHFLPKPSLRVTSIERQRLFILSVEDPLTWKVDEDRGLRPAPDLKTGNFSLTRDQGVEGDRGDYVCSFTFRNGVTLSRSVHVDILQIVSSVGTNIRSGQEVNLSCSTAESLPSDAMLRWFSPDESELKQSDHHGAHLTIKAAGTGDSGRWRCELWQGHVWLTTEIITLQISEEGAHEVKLGAWMLITICSSAVIFILLLVITLTLCHRRRKRKMKPGRHQFCQCKNPKPKRIS</sequence>
<dbReference type="AlphaFoldDB" id="A0A8C5HG09"/>
<keyword evidence="1" id="KW-0472">Membrane</keyword>
<name>A0A8C5HG09_GOUWI</name>
<gene>
    <name evidence="4" type="primary">LOC114478135</name>
</gene>
<dbReference type="InterPro" id="IPR007110">
    <property type="entry name" value="Ig-like_dom"/>
</dbReference>
<dbReference type="SUPFAM" id="SSF48726">
    <property type="entry name" value="Immunoglobulin"/>
    <property type="match status" value="3"/>
</dbReference>
<dbReference type="Ensembl" id="ENSGWIT00000048779.1">
    <property type="protein sequence ID" value="ENSGWIP00000045022.1"/>
    <property type="gene ID" value="ENSGWIG00000022331.1"/>
</dbReference>
<dbReference type="SMART" id="SM00408">
    <property type="entry name" value="IGc2"/>
    <property type="match status" value="2"/>
</dbReference>
<dbReference type="SMART" id="SM00409">
    <property type="entry name" value="IG"/>
    <property type="match status" value="4"/>
</dbReference>
<feature type="chain" id="PRO_5034444117" evidence="2">
    <location>
        <begin position="23"/>
        <end position="474"/>
    </location>
</feature>
<dbReference type="Gene3D" id="2.60.40.10">
    <property type="entry name" value="Immunoglobulins"/>
    <property type="match status" value="3"/>
</dbReference>
<dbReference type="InterPro" id="IPR003598">
    <property type="entry name" value="Ig_sub2"/>
</dbReference>
<keyword evidence="2" id="KW-0732">Signal</keyword>
<evidence type="ECO:0000313" key="4">
    <source>
        <dbReference type="Ensembl" id="ENSGWIP00000045022.1"/>
    </source>
</evidence>
<proteinExistence type="predicted"/>
<dbReference type="InterPro" id="IPR036179">
    <property type="entry name" value="Ig-like_dom_sf"/>
</dbReference>
<dbReference type="InterPro" id="IPR013783">
    <property type="entry name" value="Ig-like_fold"/>
</dbReference>
<dbReference type="InterPro" id="IPR003599">
    <property type="entry name" value="Ig_sub"/>
</dbReference>
<evidence type="ECO:0000256" key="2">
    <source>
        <dbReference type="SAM" id="SignalP"/>
    </source>
</evidence>
<keyword evidence="5" id="KW-1185">Reference proteome</keyword>
<evidence type="ECO:0000313" key="5">
    <source>
        <dbReference type="Proteomes" id="UP000694680"/>
    </source>
</evidence>
<dbReference type="PANTHER" id="PTHR11422">
    <property type="entry name" value="T-CELL SURFACE GLYCOPROTEIN CD4"/>
    <property type="match status" value="1"/>
</dbReference>
<keyword evidence="1" id="KW-1133">Transmembrane helix</keyword>
<evidence type="ECO:0000259" key="3">
    <source>
        <dbReference type="PROSITE" id="PS50835"/>
    </source>
</evidence>
<protein>
    <submittedName>
        <fullName evidence="4">Uncharacterized LOC114478135</fullName>
    </submittedName>
</protein>
<reference evidence="4" key="2">
    <citation type="submission" date="2025-08" db="UniProtKB">
        <authorList>
            <consortium name="Ensembl"/>
        </authorList>
    </citation>
    <scope>IDENTIFICATION</scope>
</reference>
<feature type="domain" description="Ig-like" evidence="3">
    <location>
        <begin position="336"/>
        <end position="395"/>
    </location>
</feature>
<dbReference type="PROSITE" id="PS50835">
    <property type="entry name" value="IG_LIKE"/>
    <property type="match status" value="2"/>
</dbReference>
<dbReference type="PANTHER" id="PTHR11422:SF0">
    <property type="entry name" value="T-CELL SURFACE GLYCOPROTEIN CD4"/>
    <property type="match status" value="1"/>
</dbReference>
<dbReference type="OrthoDB" id="8657369at2759"/>
<accession>A0A8C5HG09</accession>
<dbReference type="CTD" id="799982"/>
<reference evidence="4" key="3">
    <citation type="submission" date="2025-09" db="UniProtKB">
        <authorList>
            <consortium name="Ensembl"/>
        </authorList>
    </citation>
    <scope>IDENTIFICATION</scope>
</reference>
<feature type="signal peptide" evidence="2">
    <location>
        <begin position="1"/>
        <end position="22"/>
    </location>
</feature>
<feature type="domain" description="Ig-like" evidence="3">
    <location>
        <begin position="123"/>
        <end position="198"/>
    </location>
</feature>
<feature type="transmembrane region" description="Helical" evidence="1">
    <location>
        <begin position="421"/>
        <end position="447"/>
    </location>
</feature>
<organism evidence="4 5">
    <name type="scientific">Gouania willdenowi</name>
    <name type="common">Blunt-snouted clingfish</name>
    <name type="synonym">Lepadogaster willdenowi</name>
    <dbReference type="NCBI Taxonomy" id="441366"/>
    <lineage>
        <taxon>Eukaryota</taxon>
        <taxon>Metazoa</taxon>
        <taxon>Chordata</taxon>
        <taxon>Craniata</taxon>
        <taxon>Vertebrata</taxon>
        <taxon>Euteleostomi</taxon>
        <taxon>Actinopterygii</taxon>
        <taxon>Neopterygii</taxon>
        <taxon>Teleostei</taxon>
        <taxon>Neoteleostei</taxon>
        <taxon>Acanthomorphata</taxon>
        <taxon>Ovalentaria</taxon>
        <taxon>Blenniimorphae</taxon>
        <taxon>Blenniiformes</taxon>
        <taxon>Gobiesocoidei</taxon>
        <taxon>Gobiesocidae</taxon>
        <taxon>Gobiesocinae</taxon>
        <taxon>Gouania</taxon>
    </lineage>
</organism>
<reference evidence="4" key="1">
    <citation type="submission" date="2020-06" db="EMBL/GenBank/DDBJ databases">
        <authorList>
            <consortium name="Wellcome Sanger Institute Data Sharing"/>
        </authorList>
    </citation>
    <scope>NUCLEOTIDE SEQUENCE [LARGE SCALE GENOMIC DNA]</scope>
</reference>